<evidence type="ECO:0000256" key="10">
    <source>
        <dbReference type="ARBA" id="ARBA00023128"/>
    </source>
</evidence>
<keyword evidence="7" id="KW-0653">Protein transport</keyword>
<dbReference type="GO" id="GO:0005741">
    <property type="term" value="C:mitochondrial outer membrane"/>
    <property type="evidence" value="ECO:0007669"/>
    <property type="project" value="UniProtKB-SubCell"/>
</dbReference>
<dbReference type="PANTHER" id="PTHR12504">
    <property type="entry name" value="MITOCHONDRIAL IMPORT RECEPTOR SUBUNIT TOM22"/>
    <property type="match status" value="1"/>
</dbReference>
<keyword evidence="8 14" id="KW-1133">Transmembrane helix</keyword>
<keyword evidence="16" id="KW-1185">Reference proteome</keyword>
<proteinExistence type="inferred from homology"/>
<dbReference type="Proteomes" id="UP000078200">
    <property type="component" value="Unassembled WGS sequence"/>
</dbReference>
<dbReference type="AlphaFoldDB" id="A0A1A9UK36"/>
<dbReference type="CDD" id="cd22884">
    <property type="entry name" value="TOM22"/>
    <property type="match status" value="1"/>
</dbReference>
<sequence length="211" mass="23996">MPTTDREYLQSTIDYQDPDRERGGGKKGGTHEENFEDEPDETISERLWGLAEMFPEPLREFTCAMVCLTSRGVRAIYRFSCSASWILFTTSIILFAPVVFETERAQMEEMQKQEQKQVLLGPGSAMAAIGGPTPKPIESQIIVGIIILFKGKRRDKQYNLPKPKNWSCMAWGRASQGGYLSILEMYQKSTTDSTRCGVIEDTVQRHYLHIM</sequence>
<dbReference type="GO" id="GO:0006886">
    <property type="term" value="P:intracellular protein transport"/>
    <property type="evidence" value="ECO:0007669"/>
    <property type="project" value="InterPro"/>
</dbReference>
<name>A0A1A9UK36_GLOAU</name>
<evidence type="ECO:0000256" key="5">
    <source>
        <dbReference type="ARBA" id="ARBA00022692"/>
    </source>
</evidence>
<keyword evidence="12" id="KW-0675">Receptor</keyword>
<evidence type="ECO:0000313" key="15">
    <source>
        <dbReference type="EnsemblMetazoa" id="GAUT007378-PA"/>
    </source>
</evidence>
<evidence type="ECO:0000256" key="11">
    <source>
        <dbReference type="ARBA" id="ARBA00023136"/>
    </source>
</evidence>
<dbReference type="STRING" id="7395.A0A1A9UK36"/>
<feature type="transmembrane region" description="Helical" evidence="14">
    <location>
        <begin position="75"/>
        <end position="100"/>
    </location>
</feature>
<feature type="compositionally biased region" description="Basic and acidic residues" evidence="13">
    <location>
        <begin position="17"/>
        <end position="33"/>
    </location>
</feature>
<keyword evidence="4" id="KW-0813">Transport</keyword>
<keyword evidence="6" id="KW-1000">Mitochondrion outer membrane</keyword>
<protein>
    <recommendedName>
        <fullName evidence="3">Mitochondrial import receptor subunit TOM22 homolog</fullName>
    </recommendedName>
</protein>
<comment type="similarity">
    <text evidence="2">Belongs to the Tom22 family.</text>
</comment>
<keyword evidence="11 14" id="KW-0472">Membrane</keyword>
<keyword evidence="10" id="KW-0496">Mitochondrion</keyword>
<reference evidence="15" key="1">
    <citation type="submission" date="2020-05" db="UniProtKB">
        <authorList>
            <consortium name="EnsemblMetazoa"/>
        </authorList>
    </citation>
    <scope>IDENTIFICATION</scope>
    <source>
        <strain evidence="15">TTRI</strain>
    </source>
</reference>
<dbReference type="VEuPathDB" id="VectorBase:GAUT007378"/>
<evidence type="ECO:0000256" key="13">
    <source>
        <dbReference type="SAM" id="MobiDB-lite"/>
    </source>
</evidence>
<evidence type="ECO:0000256" key="3">
    <source>
        <dbReference type="ARBA" id="ARBA00016229"/>
    </source>
</evidence>
<evidence type="ECO:0000256" key="14">
    <source>
        <dbReference type="SAM" id="Phobius"/>
    </source>
</evidence>
<keyword evidence="5 14" id="KW-0812">Transmembrane</keyword>
<keyword evidence="9" id="KW-0811">Translocation</keyword>
<evidence type="ECO:0000256" key="6">
    <source>
        <dbReference type="ARBA" id="ARBA00022787"/>
    </source>
</evidence>
<dbReference type="Pfam" id="PF04281">
    <property type="entry name" value="Tom22"/>
    <property type="match status" value="1"/>
</dbReference>
<evidence type="ECO:0000256" key="7">
    <source>
        <dbReference type="ARBA" id="ARBA00022927"/>
    </source>
</evidence>
<organism evidence="15 16">
    <name type="scientific">Glossina austeni</name>
    <name type="common">Savannah tsetse fly</name>
    <dbReference type="NCBI Taxonomy" id="7395"/>
    <lineage>
        <taxon>Eukaryota</taxon>
        <taxon>Metazoa</taxon>
        <taxon>Ecdysozoa</taxon>
        <taxon>Arthropoda</taxon>
        <taxon>Hexapoda</taxon>
        <taxon>Insecta</taxon>
        <taxon>Pterygota</taxon>
        <taxon>Neoptera</taxon>
        <taxon>Endopterygota</taxon>
        <taxon>Diptera</taxon>
        <taxon>Brachycera</taxon>
        <taxon>Muscomorpha</taxon>
        <taxon>Hippoboscoidea</taxon>
        <taxon>Glossinidae</taxon>
        <taxon>Glossina</taxon>
    </lineage>
</organism>
<evidence type="ECO:0000256" key="2">
    <source>
        <dbReference type="ARBA" id="ARBA00009874"/>
    </source>
</evidence>
<dbReference type="PANTHER" id="PTHR12504:SF0">
    <property type="entry name" value="MITOCHONDRIAL IMPORT RECEPTOR SUBUNIT TOM22 HOMOLOG"/>
    <property type="match status" value="1"/>
</dbReference>
<evidence type="ECO:0000256" key="8">
    <source>
        <dbReference type="ARBA" id="ARBA00022989"/>
    </source>
</evidence>
<dbReference type="InterPro" id="IPR005683">
    <property type="entry name" value="Tom22"/>
</dbReference>
<accession>A0A1A9UK36</accession>
<feature type="region of interest" description="Disordered" evidence="13">
    <location>
        <begin position="1"/>
        <end position="41"/>
    </location>
</feature>
<evidence type="ECO:0000256" key="9">
    <source>
        <dbReference type="ARBA" id="ARBA00023010"/>
    </source>
</evidence>
<comment type="subcellular location">
    <subcellularLocation>
        <location evidence="1">Mitochondrion outer membrane</location>
        <topology evidence="1">Single-pass membrane protein</topology>
    </subcellularLocation>
</comment>
<evidence type="ECO:0000313" key="16">
    <source>
        <dbReference type="Proteomes" id="UP000078200"/>
    </source>
</evidence>
<evidence type="ECO:0000256" key="12">
    <source>
        <dbReference type="ARBA" id="ARBA00023170"/>
    </source>
</evidence>
<dbReference type="EnsemblMetazoa" id="GAUT007378-RA">
    <property type="protein sequence ID" value="GAUT007378-PA"/>
    <property type="gene ID" value="GAUT007378"/>
</dbReference>
<evidence type="ECO:0000256" key="4">
    <source>
        <dbReference type="ARBA" id="ARBA00022448"/>
    </source>
</evidence>
<evidence type="ECO:0000256" key="1">
    <source>
        <dbReference type="ARBA" id="ARBA00004572"/>
    </source>
</evidence>